<evidence type="ECO:0000313" key="2">
    <source>
        <dbReference type="EMBL" id="GBP33925.1"/>
    </source>
</evidence>
<protein>
    <submittedName>
        <fullName evidence="2">Uncharacterized protein</fullName>
    </submittedName>
</protein>
<dbReference type="Proteomes" id="UP000299102">
    <property type="component" value="Unassembled WGS sequence"/>
</dbReference>
<dbReference type="AlphaFoldDB" id="A0A4C1V856"/>
<gene>
    <name evidence="2" type="ORF">EVAR_23272_1</name>
</gene>
<feature type="compositionally biased region" description="Polar residues" evidence="1">
    <location>
        <begin position="28"/>
        <end position="38"/>
    </location>
</feature>
<comment type="caution">
    <text evidence="2">The sequence shown here is derived from an EMBL/GenBank/DDBJ whole genome shotgun (WGS) entry which is preliminary data.</text>
</comment>
<proteinExistence type="predicted"/>
<evidence type="ECO:0000256" key="1">
    <source>
        <dbReference type="SAM" id="MobiDB-lite"/>
    </source>
</evidence>
<keyword evidence="3" id="KW-1185">Reference proteome</keyword>
<accession>A0A4C1V856</accession>
<evidence type="ECO:0000313" key="3">
    <source>
        <dbReference type="Proteomes" id="UP000299102"/>
    </source>
</evidence>
<name>A0A4C1V856_EUMVA</name>
<dbReference type="EMBL" id="BGZK01000281">
    <property type="protein sequence ID" value="GBP33925.1"/>
    <property type="molecule type" value="Genomic_DNA"/>
</dbReference>
<reference evidence="2 3" key="1">
    <citation type="journal article" date="2019" name="Commun. Biol.">
        <title>The bagworm genome reveals a unique fibroin gene that provides high tensile strength.</title>
        <authorList>
            <person name="Kono N."/>
            <person name="Nakamura H."/>
            <person name="Ohtoshi R."/>
            <person name="Tomita M."/>
            <person name="Numata K."/>
            <person name="Arakawa K."/>
        </authorList>
    </citation>
    <scope>NUCLEOTIDE SEQUENCE [LARGE SCALE GENOMIC DNA]</scope>
</reference>
<sequence>MPYYVSGLQSHLTAPQTPRCAHPDTIPTMANENLTGPSSCAPLLGSSSESDEDEDITEHTKKRRRQNKVWVLKENFQLCGAQRNLLK</sequence>
<feature type="compositionally biased region" description="Polar residues" evidence="1">
    <location>
        <begin position="7"/>
        <end position="16"/>
    </location>
</feature>
<organism evidence="2 3">
    <name type="scientific">Eumeta variegata</name>
    <name type="common">Bagworm moth</name>
    <name type="synonym">Eumeta japonica</name>
    <dbReference type="NCBI Taxonomy" id="151549"/>
    <lineage>
        <taxon>Eukaryota</taxon>
        <taxon>Metazoa</taxon>
        <taxon>Ecdysozoa</taxon>
        <taxon>Arthropoda</taxon>
        <taxon>Hexapoda</taxon>
        <taxon>Insecta</taxon>
        <taxon>Pterygota</taxon>
        <taxon>Neoptera</taxon>
        <taxon>Endopterygota</taxon>
        <taxon>Lepidoptera</taxon>
        <taxon>Glossata</taxon>
        <taxon>Ditrysia</taxon>
        <taxon>Tineoidea</taxon>
        <taxon>Psychidae</taxon>
        <taxon>Oiketicinae</taxon>
        <taxon>Eumeta</taxon>
    </lineage>
</organism>
<feature type="region of interest" description="Disordered" evidence="1">
    <location>
        <begin position="1"/>
        <end position="64"/>
    </location>
</feature>